<gene>
    <name evidence="1" type="ORF">OWV82_023190</name>
</gene>
<reference evidence="1 2" key="1">
    <citation type="journal article" date="2023" name="Science">
        <title>Complex scaffold remodeling in plant triterpene biosynthesis.</title>
        <authorList>
            <person name="De La Pena R."/>
            <person name="Hodgson H."/>
            <person name="Liu J.C."/>
            <person name="Stephenson M.J."/>
            <person name="Martin A.C."/>
            <person name="Owen C."/>
            <person name="Harkess A."/>
            <person name="Leebens-Mack J."/>
            <person name="Jimenez L.E."/>
            <person name="Osbourn A."/>
            <person name="Sattely E.S."/>
        </authorList>
    </citation>
    <scope>NUCLEOTIDE SEQUENCE [LARGE SCALE GENOMIC DNA]</scope>
    <source>
        <strain evidence="2">cv. JPN11</strain>
        <tissue evidence="1">Leaf</tissue>
    </source>
</reference>
<evidence type="ECO:0000313" key="1">
    <source>
        <dbReference type="EMBL" id="KAJ4703262.1"/>
    </source>
</evidence>
<accession>A0ACC1WW87</accession>
<proteinExistence type="predicted"/>
<dbReference type="Proteomes" id="UP001164539">
    <property type="component" value="Chromosome 13"/>
</dbReference>
<evidence type="ECO:0000313" key="2">
    <source>
        <dbReference type="Proteomes" id="UP001164539"/>
    </source>
</evidence>
<name>A0ACC1WW87_MELAZ</name>
<sequence>MSYNIVDSSDSGRSPNSSDTCDSVPARSKNPMYYTRESSYELDWIRSSMRKSDLKDLRRRYDIPNSIIMRLPKKGEKASEPRNGEVAVFEVFFELGVRFPLQAYFVKMLSGLNLAPCQLILNSWRILVGLYVLWRKTGHEEPNSFDCRRLYHIRTGAKSNPGFFYLAARSKDEKPIPDCPDSNKSWKDRWFFIGGDWGHSITVAFRGERPLLDSGLEDEIQEILAESRVTRELFSDFSLKETGLIASIPEIKRRGMVPKVRKGKKKKKKVDPEDTLKQLSALLGSSTLEICSIEIPSPPELSTFENLNPPLERLTGSVLNSSPIMVVPDPVKKKKRKVGMSVEGSSSTSLHVIDITSTKRDRYEHLVPIIKSMEHSVPREWANAENRADDFEILGLCSELSHKLNFLLAGSKDRFGEHFKGAQRSSVLERENEILKKEKEKLEARVLELLKEKEEVKRESEKKIYALTSEKNSLQIRITDFDMELAAAIQAQKDIRKRSATENYVKGFSDTVVMFKSRLPYEDLSFLDKGLEVANRLQEDESEDEDKSDDGDESTKDFGDEVEESNPRSSRSGSADVGAS</sequence>
<dbReference type="EMBL" id="CM051406">
    <property type="protein sequence ID" value="KAJ4703262.1"/>
    <property type="molecule type" value="Genomic_DNA"/>
</dbReference>
<protein>
    <submittedName>
        <fullName evidence="1">Myristoylated alanine-rich C-kinase</fullName>
    </submittedName>
</protein>
<organism evidence="1 2">
    <name type="scientific">Melia azedarach</name>
    <name type="common">Chinaberry tree</name>
    <dbReference type="NCBI Taxonomy" id="155640"/>
    <lineage>
        <taxon>Eukaryota</taxon>
        <taxon>Viridiplantae</taxon>
        <taxon>Streptophyta</taxon>
        <taxon>Embryophyta</taxon>
        <taxon>Tracheophyta</taxon>
        <taxon>Spermatophyta</taxon>
        <taxon>Magnoliopsida</taxon>
        <taxon>eudicotyledons</taxon>
        <taxon>Gunneridae</taxon>
        <taxon>Pentapetalae</taxon>
        <taxon>rosids</taxon>
        <taxon>malvids</taxon>
        <taxon>Sapindales</taxon>
        <taxon>Meliaceae</taxon>
        <taxon>Melia</taxon>
    </lineage>
</organism>
<keyword evidence="2" id="KW-1185">Reference proteome</keyword>
<comment type="caution">
    <text evidence="1">The sequence shown here is derived from an EMBL/GenBank/DDBJ whole genome shotgun (WGS) entry which is preliminary data.</text>
</comment>